<dbReference type="OrthoDB" id="9772862at2"/>
<keyword evidence="6 9" id="KW-0067">ATP-binding</keyword>
<dbReference type="InterPro" id="IPR005286">
    <property type="entry name" value="Cell_div_FtsE"/>
</dbReference>
<comment type="similarity">
    <text evidence="1 9">Belongs to the ABC transporter superfamily.</text>
</comment>
<dbReference type="AlphaFoldDB" id="A0A511RGZ7"/>
<dbReference type="InterPro" id="IPR003593">
    <property type="entry name" value="AAA+_ATPase"/>
</dbReference>
<keyword evidence="4 9" id="KW-0132">Cell division</keyword>
<dbReference type="EMBL" id="BJXN01000002">
    <property type="protein sequence ID" value="GEM88898.1"/>
    <property type="molecule type" value="Genomic_DNA"/>
</dbReference>
<comment type="function">
    <text evidence="9">Part of the ABC transporter FtsEX involved in cellular division.</text>
</comment>
<evidence type="ECO:0000256" key="8">
    <source>
        <dbReference type="ARBA" id="ARBA00023306"/>
    </source>
</evidence>
<dbReference type="InterPro" id="IPR017871">
    <property type="entry name" value="ABC_transporter-like_CS"/>
</dbReference>
<evidence type="ECO:0000256" key="2">
    <source>
        <dbReference type="ARBA" id="ARBA00020019"/>
    </source>
</evidence>
<evidence type="ECO:0000256" key="7">
    <source>
        <dbReference type="ARBA" id="ARBA00023136"/>
    </source>
</evidence>
<evidence type="ECO:0000313" key="11">
    <source>
        <dbReference type="EMBL" id="GEM88898.1"/>
    </source>
</evidence>
<name>A0A511RGZ7_9DEIN</name>
<dbReference type="PANTHER" id="PTHR24220">
    <property type="entry name" value="IMPORT ATP-BINDING PROTEIN"/>
    <property type="match status" value="1"/>
</dbReference>
<organism evidence="11 12">
    <name type="scientific">Oceanithermus desulfurans NBRC 100063</name>
    <dbReference type="NCBI Taxonomy" id="1227550"/>
    <lineage>
        <taxon>Bacteria</taxon>
        <taxon>Thermotogati</taxon>
        <taxon>Deinococcota</taxon>
        <taxon>Deinococci</taxon>
        <taxon>Thermales</taxon>
        <taxon>Thermaceae</taxon>
        <taxon>Oceanithermus</taxon>
    </lineage>
</organism>
<evidence type="ECO:0000256" key="9">
    <source>
        <dbReference type="RuleBase" id="RU365094"/>
    </source>
</evidence>
<evidence type="ECO:0000313" key="12">
    <source>
        <dbReference type="Proteomes" id="UP000321827"/>
    </source>
</evidence>
<dbReference type="SMART" id="SM00382">
    <property type="entry name" value="AAA"/>
    <property type="match status" value="1"/>
</dbReference>
<evidence type="ECO:0000256" key="3">
    <source>
        <dbReference type="ARBA" id="ARBA00022475"/>
    </source>
</evidence>
<dbReference type="Pfam" id="PF00005">
    <property type="entry name" value="ABC_tran"/>
    <property type="match status" value="1"/>
</dbReference>
<evidence type="ECO:0000256" key="5">
    <source>
        <dbReference type="ARBA" id="ARBA00022741"/>
    </source>
</evidence>
<dbReference type="Proteomes" id="UP000321827">
    <property type="component" value="Unassembled WGS sequence"/>
</dbReference>
<dbReference type="InterPro" id="IPR015854">
    <property type="entry name" value="ABC_transpr_LolD-like"/>
</dbReference>
<dbReference type="GO" id="GO:0005886">
    <property type="term" value="C:plasma membrane"/>
    <property type="evidence" value="ECO:0007669"/>
    <property type="project" value="UniProtKB-SubCell"/>
</dbReference>
<dbReference type="GO" id="GO:0016887">
    <property type="term" value="F:ATP hydrolysis activity"/>
    <property type="evidence" value="ECO:0007669"/>
    <property type="project" value="InterPro"/>
</dbReference>
<keyword evidence="3 9" id="KW-1003">Cell membrane</keyword>
<dbReference type="NCBIfam" id="TIGR02673">
    <property type="entry name" value="FtsE"/>
    <property type="match status" value="1"/>
</dbReference>
<reference evidence="11 12" key="1">
    <citation type="submission" date="2019-07" db="EMBL/GenBank/DDBJ databases">
        <title>Whole genome shotgun sequence of Oceanithermus desulfurans NBRC 100063.</title>
        <authorList>
            <person name="Hosoyama A."/>
            <person name="Uohara A."/>
            <person name="Ohji S."/>
            <person name="Ichikawa N."/>
        </authorList>
    </citation>
    <scope>NUCLEOTIDE SEQUENCE [LARGE SCALE GENOMIC DNA]</scope>
    <source>
        <strain evidence="11 12">NBRC 100063</strain>
    </source>
</reference>
<dbReference type="GO" id="GO:0051301">
    <property type="term" value="P:cell division"/>
    <property type="evidence" value="ECO:0007669"/>
    <property type="project" value="UniProtKB-UniRule"/>
</dbReference>
<dbReference type="PANTHER" id="PTHR24220:SF470">
    <property type="entry name" value="CELL DIVISION ATP-BINDING PROTEIN FTSE"/>
    <property type="match status" value="1"/>
</dbReference>
<dbReference type="PROSITE" id="PS50893">
    <property type="entry name" value="ABC_TRANSPORTER_2"/>
    <property type="match status" value="1"/>
</dbReference>
<dbReference type="PROSITE" id="PS00211">
    <property type="entry name" value="ABC_TRANSPORTER_1"/>
    <property type="match status" value="1"/>
</dbReference>
<comment type="subcellular location">
    <subcellularLocation>
        <location evidence="9">Cell membrane</location>
        <topology evidence="9">Peripheral membrane protein</topology>
        <orientation evidence="9">Cytoplasmic side</orientation>
    </subcellularLocation>
</comment>
<keyword evidence="7 9" id="KW-0472">Membrane</keyword>
<keyword evidence="5 9" id="KW-0547">Nucleotide-binding</keyword>
<gene>
    <name evidence="9" type="primary">ftsE</name>
    <name evidence="11" type="ORF">ODE01S_03320</name>
</gene>
<comment type="caution">
    <text evidence="11">The sequence shown here is derived from an EMBL/GenBank/DDBJ whole genome shotgun (WGS) entry which is preliminary data.</text>
</comment>
<protein>
    <recommendedName>
        <fullName evidence="2 9">Cell division ATP-binding protein FtsE</fullName>
    </recommendedName>
</protein>
<dbReference type="RefSeq" id="WP_147145170.1">
    <property type="nucleotide sequence ID" value="NZ_BJXN01000002.1"/>
</dbReference>
<comment type="subunit">
    <text evidence="9">Homodimer. Forms a membrane-associated complex with FtsX.</text>
</comment>
<dbReference type="InterPro" id="IPR027417">
    <property type="entry name" value="P-loop_NTPase"/>
</dbReference>
<proteinExistence type="inferred from homology"/>
<keyword evidence="8 9" id="KW-0131">Cell cycle</keyword>
<evidence type="ECO:0000259" key="10">
    <source>
        <dbReference type="PROSITE" id="PS50893"/>
    </source>
</evidence>
<dbReference type="GO" id="GO:0005524">
    <property type="term" value="F:ATP binding"/>
    <property type="evidence" value="ECO:0007669"/>
    <property type="project" value="UniProtKB-UniRule"/>
</dbReference>
<dbReference type="SUPFAM" id="SSF52540">
    <property type="entry name" value="P-loop containing nucleoside triphosphate hydrolases"/>
    <property type="match status" value="1"/>
</dbReference>
<dbReference type="InterPro" id="IPR003439">
    <property type="entry name" value="ABC_transporter-like_ATP-bd"/>
</dbReference>
<dbReference type="FunFam" id="3.40.50.300:FF:000056">
    <property type="entry name" value="Cell division ATP-binding protein FtsE"/>
    <property type="match status" value="1"/>
</dbReference>
<feature type="domain" description="ABC transporter" evidence="10">
    <location>
        <begin position="2"/>
        <end position="227"/>
    </location>
</feature>
<accession>A0A511RGZ7</accession>
<evidence type="ECO:0000256" key="6">
    <source>
        <dbReference type="ARBA" id="ARBA00022840"/>
    </source>
</evidence>
<dbReference type="Gene3D" id="3.40.50.300">
    <property type="entry name" value="P-loop containing nucleotide triphosphate hydrolases"/>
    <property type="match status" value="1"/>
</dbReference>
<evidence type="ECO:0000256" key="4">
    <source>
        <dbReference type="ARBA" id="ARBA00022618"/>
    </source>
</evidence>
<dbReference type="GO" id="GO:0022857">
    <property type="term" value="F:transmembrane transporter activity"/>
    <property type="evidence" value="ECO:0007669"/>
    <property type="project" value="TreeGrafter"/>
</dbReference>
<sequence>MIHFHRVSVEYPRTKTMALYNVNLEVRKGEFVFLVGHSGAGKSTLLGLALKRLEPTSGAVYVAGQNLANLRGNRVALHRRNIGMVFQDHRLLADLTVEENLAFILRVLGVAPREWKKRIVRVLRTVGIVHKRRAYPYQLSVGEAQRVAIARAIIGRPPIVLADEPTGNLDPENAVQVLEIFKAIHASGATVIIATHSRELVEAYPQRVVVLRSGQLVRDEKTGTYAL</sequence>
<evidence type="ECO:0000256" key="1">
    <source>
        <dbReference type="ARBA" id="ARBA00005417"/>
    </source>
</evidence>